<accession>A0A2S0RE69</accession>
<evidence type="ECO:0000259" key="3">
    <source>
        <dbReference type="PROSITE" id="PS50110"/>
    </source>
</evidence>
<dbReference type="SUPFAM" id="SSF52172">
    <property type="entry name" value="CheY-like"/>
    <property type="match status" value="1"/>
</dbReference>
<dbReference type="GO" id="GO:0000160">
    <property type="term" value="P:phosphorelay signal transduction system"/>
    <property type="evidence" value="ECO:0007669"/>
    <property type="project" value="InterPro"/>
</dbReference>
<dbReference type="PANTHER" id="PTHR44591">
    <property type="entry name" value="STRESS RESPONSE REGULATOR PROTEIN 1"/>
    <property type="match status" value="1"/>
</dbReference>
<protein>
    <recommendedName>
        <fullName evidence="3">Response regulatory domain-containing protein</fullName>
    </recommendedName>
</protein>
<dbReference type="InterPro" id="IPR050595">
    <property type="entry name" value="Bact_response_regulator"/>
</dbReference>
<dbReference type="EMBL" id="CP028811">
    <property type="protein sequence ID" value="AWA29915.1"/>
    <property type="molecule type" value="Genomic_DNA"/>
</dbReference>
<organism evidence="4 5">
    <name type="scientific">Flavobacterium magnum</name>
    <dbReference type="NCBI Taxonomy" id="2162713"/>
    <lineage>
        <taxon>Bacteria</taxon>
        <taxon>Pseudomonadati</taxon>
        <taxon>Bacteroidota</taxon>
        <taxon>Flavobacteriia</taxon>
        <taxon>Flavobacteriales</taxon>
        <taxon>Flavobacteriaceae</taxon>
        <taxon>Flavobacterium</taxon>
    </lineage>
</organism>
<name>A0A2S0RE69_9FLAO</name>
<evidence type="ECO:0000313" key="5">
    <source>
        <dbReference type="Proteomes" id="UP000244193"/>
    </source>
</evidence>
<proteinExistence type="predicted"/>
<reference evidence="4 5" key="1">
    <citation type="submission" date="2018-04" db="EMBL/GenBank/DDBJ databases">
        <title>Genome sequencing of Flavobacterium sp. HYN0048.</title>
        <authorList>
            <person name="Yi H."/>
            <person name="Baek C."/>
        </authorList>
    </citation>
    <scope>NUCLEOTIDE SEQUENCE [LARGE SCALE GENOMIC DNA]</scope>
    <source>
        <strain evidence="4 5">HYN0048</strain>
    </source>
</reference>
<dbReference type="PROSITE" id="PS50110">
    <property type="entry name" value="RESPONSE_REGULATORY"/>
    <property type="match status" value="1"/>
</dbReference>
<dbReference type="RefSeq" id="WP_108370499.1">
    <property type="nucleotide sequence ID" value="NZ_CP028811.1"/>
</dbReference>
<keyword evidence="5" id="KW-1185">Reference proteome</keyword>
<dbReference type="InterPro" id="IPR011006">
    <property type="entry name" value="CheY-like_superfamily"/>
</dbReference>
<dbReference type="Pfam" id="PF00072">
    <property type="entry name" value="Response_reg"/>
    <property type="match status" value="1"/>
</dbReference>
<sequence>MNMTPTTAIHRVMIVDDSDIDRYIAKKIMARHDFCNEVIDYEKPAEALEFLNDNQQHAGALPDVIFLDVYMPEINGFDFMKVYDGFSAMLKAQCDVYIVSSTIDPKDLMMADQDPNIVALHVKPLDAEFLSRVRQRRP</sequence>
<dbReference type="SMART" id="SM00448">
    <property type="entry name" value="REC"/>
    <property type="match status" value="1"/>
</dbReference>
<dbReference type="PANTHER" id="PTHR44591:SF3">
    <property type="entry name" value="RESPONSE REGULATORY DOMAIN-CONTAINING PROTEIN"/>
    <property type="match status" value="1"/>
</dbReference>
<feature type="domain" description="Response regulatory" evidence="3">
    <location>
        <begin position="11"/>
        <end position="138"/>
    </location>
</feature>
<feature type="modified residue" description="4-aspartylphosphate" evidence="2">
    <location>
        <position position="68"/>
    </location>
</feature>
<dbReference type="AlphaFoldDB" id="A0A2S0RE69"/>
<dbReference type="Proteomes" id="UP000244193">
    <property type="component" value="Chromosome"/>
</dbReference>
<evidence type="ECO:0000313" key="4">
    <source>
        <dbReference type="EMBL" id="AWA29915.1"/>
    </source>
</evidence>
<keyword evidence="1 2" id="KW-0597">Phosphoprotein</keyword>
<dbReference type="OrthoDB" id="673128at2"/>
<evidence type="ECO:0000256" key="2">
    <source>
        <dbReference type="PROSITE-ProRule" id="PRU00169"/>
    </source>
</evidence>
<evidence type="ECO:0000256" key="1">
    <source>
        <dbReference type="ARBA" id="ARBA00022553"/>
    </source>
</evidence>
<dbReference type="KEGG" id="fmg:HYN48_07380"/>
<dbReference type="InterPro" id="IPR001789">
    <property type="entry name" value="Sig_transdc_resp-reg_receiver"/>
</dbReference>
<gene>
    <name evidence="4" type="ORF">HYN48_07380</name>
</gene>
<dbReference type="Gene3D" id="3.40.50.2300">
    <property type="match status" value="1"/>
</dbReference>